<dbReference type="CDD" id="cd06071">
    <property type="entry name" value="Beach"/>
    <property type="match status" value="1"/>
</dbReference>
<feature type="compositionally biased region" description="Polar residues" evidence="5">
    <location>
        <begin position="1193"/>
        <end position="1220"/>
    </location>
</feature>
<feature type="compositionally biased region" description="Polar residues" evidence="5">
    <location>
        <begin position="1324"/>
        <end position="1336"/>
    </location>
</feature>
<feature type="compositionally biased region" description="Polar residues" evidence="5">
    <location>
        <begin position="1721"/>
        <end position="1737"/>
    </location>
</feature>
<dbReference type="PROSITE" id="PS50197">
    <property type="entry name" value="BEACH"/>
    <property type="match status" value="1"/>
</dbReference>
<dbReference type="SUPFAM" id="SSF56112">
    <property type="entry name" value="Protein kinase-like (PK-like)"/>
    <property type="match status" value="1"/>
</dbReference>
<name>A0ABM1A704_APLCA</name>
<dbReference type="PROSITE" id="PS00678">
    <property type="entry name" value="WD_REPEATS_1"/>
    <property type="match status" value="1"/>
</dbReference>
<dbReference type="Gene3D" id="1.10.1540.10">
    <property type="entry name" value="BEACH domain"/>
    <property type="match status" value="1"/>
</dbReference>
<evidence type="ECO:0000313" key="8">
    <source>
        <dbReference type="RefSeq" id="XP_012942081.1"/>
    </source>
</evidence>
<keyword evidence="2 4" id="KW-0853">WD repeat</keyword>
<dbReference type="Pfam" id="PF00400">
    <property type="entry name" value="WD40"/>
    <property type="match status" value="2"/>
</dbReference>
<dbReference type="InterPro" id="IPR036372">
    <property type="entry name" value="BEACH_dom_sf"/>
</dbReference>
<dbReference type="Proteomes" id="UP000694888">
    <property type="component" value="Unplaced"/>
</dbReference>
<dbReference type="Gene3D" id="2.130.10.10">
    <property type="entry name" value="YVTN repeat-like/Quinoprotein amine dehydrogenase"/>
    <property type="match status" value="2"/>
</dbReference>
<feature type="domain" description="BEACH" evidence="6">
    <location>
        <begin position="389"/>
        <end position="668"/>
    </location>
</feature>
<dbReference type="SUPFAM" id="SSF81837">
    <property type="entry name" value="BEACH domain"/>
    <property type="match status" value="1"/>
</dbReference>
<dbReference type="InterPro" id="IPR036322">
    <property type="entry name" value="WD40_repeat_dom_sf"/>
</dbReference>
<gene>
    <name evidence="8" type="primary">LOC101854358</name>
</gene>
<dbReference type="PANTHER" id="PTHR44662">
    <property type="entry name" value="WD REPEAT-CONTAINING PROTEIN 81"/>
    <property type="match status" value="1"/>
</dbReference>
<feature type="compositionally biased region" description="Low complexity" evidence="5">
    <location>
        <begin position="1266"/>
        <end position="1285"/>
    </location>
</feature>
<reference evidence="8" key="1">
    <citation type="submission" date="2025-08" db="UniProtKB">
        <authorList>
            <consortium name="RefSeq"/>
        </authorList>
    </citation>
    <scope>IDENTIFICATION</scope>
</reference>
<feature type="region of interest" description="Disordered" evidence="5">
    <location>
        <begin position="1025"/>
        <end position="1071"/>
    </location>
</feature>
<keyword evidence="3" id="KW-0677">Repeat</keyword>
<dbReference type="PANTHER" id="PTHR44662:SF1">
    <property type="entry name" value="WD REPEAT-CONTAINING PROTEIN 81"/>
    <property type="match status" value="1"/>
</dbReference>
<feature type="compositionally biased region" description="Acidic residues" evidence="5">
    <location>
        <begin position="1052"/>
        <end position="1071"/>
    </location>
</feature>
<evidence type="ECO:0000256" key="2">
    <source>
        <dbReference type="ARBA" id="ARBA00022574"/>
    </source>
</evidence>
<feature type="repeat" description="WD" evidence="4">
    <location>
        <begin position="2017"/>
        <end position="2057"/>
    </location>
</feature>
<evidence type="ECO:0000256" key="3">
    <source>
        <dbReference type="ARBA" id="ARBA00022737"/>
    </source>
</evidence>
<dbReference type="PROSITE" id="PS50082">
    <property type="entry name" value="WD_REPEATS_2"/>
    <property type="match status" value="3"/>
</dbReference>
<dbReference type="GeneID" id="101854358"/>
<evidence type="ECO:0000256" key="1">
    <source>
        <dbReference type="ARBA" id="ARBA00004419"/>
    </source>
</evidence>
<dbReference type="PROSITE" id="PS50294">
    <property type="entry name" value="WD_REPEATS_REGION"/>
    <property type="match status" value="1"/>
</dbReference>
<protein>
    <submittedName>
        <fullName evidence="8">WD repeat-containing protein 81</fullName>
    </submittedName>
</protein>
<dbReference type="SMART" id="SM00320">
    <property type="entry name" value="WD40"/>
    <property type="match status" value="5"/>
</dbReference>
<feature type="region of interest" description="Disordered" evidence="5">
    <location>
        <begin position="187"/>
        <end position="217"/>
    </location>
</feature>
<dbReference type="InterPro" id="IPR015943">
    <property type="entry name" value="WD40/YVTN_repeat-like_dom_sf"/>
</dbReference>
<feature type="repeat" description="WD" evidence="4">
    <location>
        <begin position="1839"/>
        <end position="1873"/>
    </location>
</feature>
<evidence type="ECO:0000256" key="4">
    <source>
        <dbReference type="PROSITE-ProRule" id="PRU00221"/>
    </source>
</evidence>
<dbReference type="Pfam" id="PF02138">
    <property type="entry name" value="Beach"/>
    <property type="match status" value="1"/>
</dbReference>
<dbReference type="InterPro" id="IPR001680">
    <property type="entry name" value="WD40_rpt"/>
</dbReference>
<feature type="repeat" description="WD" evidence="4">
    <location>
        <begin position="1888"/>
        <end position="1927"/>
    </location>
</feature>
<feature type="compositionally biased region" description="Low complexity" evidence="5">
    <location>
        <begin position="1243"/>
        <end position="1252"/>
    </location>
</feature>
<proteinExistence type="predicted"/>
<feature type="compositionally biased region" description="Basic and acidic residues" evidence="5">
    <location>
        <begin position="1040"/>
        <end position="1051"/>
    </location>
</feature>
<feature type="region of interest" description="Disordered" evidence="5">
    <location>
        <begin position="1190"/>
        <end position="1252"/>
    </location>
</feature>
<feature type="region of interest" description="Disordered" evidence="5">
    <location>
        <begin position="1266"/>
        <end position="1339"/>
    </location>
</feature>
<organism evidence="7 8">
    <name type="scientific">Aplysia californica</name>
    <name type="common">California sea hare</name>
    <dbReference type="NCBI Taxonomy" id="6500"/>
    <lineage>
        <taxon>Eukaryota</taxon>
        <taxon>Metazoa</taxon>
        <taxon>Spiralia</taxon>
        <taxon>Lophotrochozoa</taxon>
        <taxon>Mollusca</taxon>
        <taxon>Gastropoda</taxon>
        <taxon>Heterobranchia</taxon>
        <taxon>Euthyneura</taxon>
        <taxon>Tectipleura</taxon>
        <taxon>Aplysiida</taxon>
        <taxon>Aplysioidea</taxon>
        <taxon>Aplysiidae</taxon>
        <taxon>Aplysia</taxon>
    </lineage>
</organism>
<evidence type="ECO:0000313" key="7">
    <source>
        <dbReference type="Proteomes" id="UP000694888"/>
    </source>
</evidence>
<feature type="compositionally biased region" description="Polar residues" evidence="5">
    <location>
        <begin position="1229"/>
        <end position="1242"/>
    </location>
</feature>
<dbReference type="SMART" id="SM01026">
    <property type="entry name" value="Beach"/>
    <property type="match status" value="1"/>
</dbReference>
<dbReference type="InterPro" id="IPR011009">
    <property type="entry name" value="Kinase-like_dom_sf"/>
</dbReference>
<dbReference type="RefSeq" id="XP_012942081.1">
    <property type="nucleotide sequence ID" value="XM_013086627.2"/>
</dbReference>
<accession>A0ABM1A704</accession>
<comment type="subcellular location">
    <subcellularLocation>
        <location evidence="1">Cytoplasmic vesicle</location>
        <location evidence="1">Autophagosome</location>
    </subcellularLocation>
</comment>
<dbReference type="InterPro" id="IPR052651">
    <property type="entry name" value="WDR81"/>
</dbReference>
<feature type="region of interest" description="Disordered" evidence="5">
    <location>
        <begin position="1710"/>
        <end position="1738"/>
    </location>
</feature>
<sequence length="2135" mass="239844">MYDKGVAPEIIKHACEDLLLAPSCCRLLSADRLVCIVTEEWVKHLHKGQISQLTDETEEIDTCKAERYLSRSCDKVPHSWMKITVKAIAKSEELFERIPERRFQKQWSCGSLYEFLSHICKENVANLWLQAHSSLSTNSGQRYNQAEGVTFTSLIRQVIHKLNPTVYIKSQPEFDLNLSSELSSSSARSKIPKDHSGSFNSNGGNSGSNSSSRTSSFHTNIEPQSCFGLVPIDVVVETAGYFYLIQPYYSYSLQDVVAFSPTILEISHAKPLFVIYQLLQAMQALHHLGLYLGEVTISDIVMDKNMWLRVSNPRLSILRSYLDREVMSPNSDSDSMYITANSPDALNRKSSFPFSQDSVFPSHVQTVGFFTNNEKFFQVACEFMKTHEHNAYEITMLDAIVDHWVHRRITNFQYLMILNYLAGRRMGDPNNHPVLPWVLDFSGPDSGYRDLTKSKFRLNKGDGQLDFTYSVMNDVSDSNEHVPHHVSDILSDITYYVYKARRTPKSVLCAHVRSNWVPHEYPISMQRLQDWTPDECIPEFFTDPSIFDSIHEDLPDLEIPTWSKNTLDFVVRHLGALESDHVSSNLHHWIDLTFGFKLSGAAAIKAKNVHLHLVDQHTYLTPHGAVQLFQQPHPQRASQHCVSASAAVPRITRGLLNSQLLTYGFPDAEIDSQGSDSSFDGSDQSRIHLTTIPLPRSYNPLAVLEQCEALQEFKVKALHLPNSQLASTPKPGTPTQFQDEGITRDMVTLLCIICEMFLDSKLRMQDSRPPLWKRVRSIRKLCSLDFSEIQRPVQKFVREMFDSLEVSPDKKFAFQAIFPDGSPPPTPGYLLQPYCDLIPFPSYFVELYNTLNKVEEKNQAIESLKWSKIPLMEKSNRIKQLEREKVPVLETFLWRHQGYLGQEGMALILPYIQDLLQNEFTTVQAAWSLFDVSTRELGPSESTKEFLKSLTALFSGETSSAKHIKLYHRSFLIQLIIRLGMKTFLTYFSTLLVEAVAGYKDFSLTNRFYPEELLEDFNPEEILKSPSAKREQMDWTQSNLRKEGDFSRDGIGEDEVDAPEEESSCSRDEDELDNTMVDRLSLDGEHIPMLDEDAVGKYDSVDSAERDSIDSESSEDRIEVLNIRRKTVMFEDQDGAKEGIYGSADQHSIHSISMLLPKDLTDSPAAGENMEHFHNEFPCGSLDTMSYEALEPGSQSSSTWQQFGNGNKHSISQTLSSGSDSVFEGQIESEGSNQSKASKNHTSSVSSESGVKQSLVSTDSAIVSSNLSSLSPTTSVVSPQTVDPSFTESTNTRLAKQPQRQRSIMTSSPAFETTNAEDERDGNSQKPTRQRTTSDMVRSETEDLMLNLSSDSAGSVINIRDIAADSVKWLSHKLGPVLATKFLSRNLVRMLALCYLGHDQLQFMEGSATDKLIKTSRLIVGDRNANKVLECIGFTIVLYGEQVILIQCLPNIMDMITLAQKRLSSRAESGLIASVVLLAFLVPYISDTTLMNLLEDSFINNCISPVLSLIISPQLSFPSGALSRFVLCHKLIDLMYTLGLRLGFENTRKYLNSIMLRLFDTFSSLHGQTFQLSETIPVEKSKAGKEKEEDFCGSDESYLTIKMDDLTHQYKIGSPVDLRNLKSPPLRRLSKMHSLSSIGIIDEKEDYVDSKSQVSSSEKNRKELKCVFCPELAQACYIPLCRIFGSIHMEEHLHNDDLIRQLCSQHDRETDSGCPAMEDLTPTTTASESATVKNDLQSPLDDKGVVSGIGKNVAVVGNRIQLNETPASTPTQPEVGQFGRGYKHSGILSIHLEDLRSSEMEQNQARHLRGNWLAYWERELGLHERDTMFNFMQIELQTYTGHTSSIRSIYTMDTENCFISASKDKTVRLWSINCCGDGSRKQTSQFCYSRHKKSVFSVAYVESMRLVASCDSTVHVWDPYTGVSVSQLESPKYAPVVALTALPAPSSLVAMATTEATLRFLDMRTSKYTHGFRCSVGNTGLIRCVVVSPNSSWIAVGFSTGYIYILDINSGILLNFWKAHDGEILQMKAYSKTRLLSSAFDQTIKLWNVDSGQEVCAVKQQSEPIHCLSLYRDQLLSATTGNRISVYASISDSTPFASSKLRSAAFKGVLTYMSVLPLNKALLLGADNGVIRLMA</sequence>
<evidence type="ECO:0000259" key="6">
    <source>
        <dbReference type="PROSITE" id="PS50197"/>
    </source>
</evidence>
<dbReference type="InterPro" id="IPR000409">
    <property type="entry name" value="BEACH_dom"/>
</dbReference>
<keyword evidence="7" id="KW-1185">Reference proteome</keyword>
<dbReference type="SUPFAM" id="SSF50978">
    <property type="entry name" value="WD40 repeat-like"/>
    <property type="match status" value="1"/>
</dbReference>
<feature type="compositionally biased region" description="Polar residues" evidence="5">
    <location>
        <begin position="1286"/>
        <end position="1314"/>
    </location>
</feature>
<feature type="compositionally biased region" description="Low complexity" evidence="5">
    <location>
        <begin position="197"/>
        <end position="216"/>
    </location>
</feature>
<evidence type="ECO:0000256" key="5">
    <source>
        <dbReference type="SAM" id="MobiDB-lite"/>
    </source>
</evidence>
<dbReference type="InterPro" id="IPR019775">
    <property type="entry name" value="WD40_repeat_CS"/>
</dbReference>